<evidence type="ECO:0008006" key="5">
    <source>
        <dbReference type="Google" id="ProtNLM"/>
    </source>
</evidence>
<accession>A0A5M3WB33</accession>
<organism evidence="3 4">
    <name type="scientific">Acrocarpospora corrugata</name>
    <dbReference type="NCBI Taxonomy" id="35763"/>
    <lineage>
        <taxon>Bacteria</taxon>
        <taxon>Bacillati</taxon>
        <taxon>Actinomycetota</taxon>
        <taxon>Actinomycetes</taxon>
        <taxon>Streptosporangiales</taxon>
        <taxon>Streptosporangiaceae</taxon>
        <taxon>Acrocarpospora</taxon>
    </lineage>
</organism>
<proteinExistence type="predicted"/>
<evidence type="ECO:0000256" key="2">
    <source>
        <dbReference type="SAM" id="Phobius"/>
    </source>
</evidence>
<keyword evidence="2" id="KW-1133">Transmembrane helix</keyword>
<evidence type="ECO:0000313" key="3">
    <source>
        <dbReference type="EMBL" id="GES04373.1"/>
    </source>
</evidence>
<evidence type="ECO:0000313" key="4">
    <source>
        <dbReference type="Proteomes" id="UP000334990"/>
    </source>
</evidence>
<feature type="transmembrane region" description="Helical" evidence="2">
    <location>
        <begin position="298"/>
        <end position="317"/>
    </location>
</feature>
<feature type="region of interest" description="Disordered" evidence="1">
    <location>
        <begin position="1"/>
        <end position="38"/>
    </location>
</feature>
<comment type="caution">
    <text evidence="3">The sequence shown here is derived from an EMBL/GenBank/DDBJ whole genome shotgun (WGS) entry which is preliminary data.</text>
</comment>
<name>A0A5M3WB33_9ACTN</name>
<feature type="transmembrane region" description="Helical" evidence="2">
    <location>
        <begin position="224"/>
        <end position="241"/>
    </location>
</feature>
<keyword evidence="2" id="KW-0812">Transmembrane</keyword>
<keyword evidence="2" id="KW-0472">Membrane</keyword>
<sequence length="559" mass="60111">MTSRTRISPPDTTADDHELGEHDHSREWSPEQDQDFGRSRCVDDHELGTARSGLIRLRSHRARRGRRSALITAILTGLAWAGVMLARLFAGGPVGVGDQGDGRRLLCTFGAANGRPWNADTSDYVFTAWVPHAWFGETCELYRSTQLGLLWLAKQVNGPLGLPGLVDLRGLGVLSTLLVGVIVGLLAWLLPGRWWVRAGAASAIGLVYADAAFAGFFVSPHTEPAALLGVGFLLAALLLLGRGATLPRLLLTTIVAIFTIGAQVQTAALAVPVCVALIWLPYRRLVRWRWAGPVLRRIPGIVLSLVVIAAASFHLAAQPETQMEAARHGVVFGSILYGNTGAAKDLQDLGFDAPSAAAISEIAATNAGVGSLPPVLVAMFKENVTTAGIVAFYLTHPAHAVRAVGWGLEGIGRFSVDYLGSYPPDAGLPPGAREHRIAAYSWFWGTFRVAPAFLLLLWVATFAAGRSVVRRRRVKPARKAVGRLAMLVPLMIVAQFGAVLILLGRADITRHLTVVSFLTAVCIPLLTLALCIRFRGVRPNPRRRDAPGMPNSCKPELVR</sequence>
<dbReference type="Proteomes" id="UP000334990">
    <property type="component" value="Unassembled WGS sequence"/>
</dbReference>
<feature type="transmembrane region" description="Helical" evidence="2">
    <location>
        <begin position="68"/>
        <end position="90"/>
    </location>
</feature>
<feature type="compositionally biased region" description="Basic and acidic residues" evidence="1">
    <location>
        <begin position="14"/>
        <end position="38"/>
    </location>
</feature>
<dbReference type="EMBL" id="BLAD01000081">
    <property type="protein sequence ID" value="GES04373.1"/>
    <property type="molecule type" value="Genomic_DNA"/>
</dbReference>
<evidence type="ECO:0000256" key="1">
    <source>
        <dbReference type="SAM" id="MobiDB-lite"/>
    </source>
</evidence>
<feature type="transmembrane region" description="Helical" evidence="2">
    <location>
        <begin position="170"/>
        <end position="191"/>
    </location>
</feature>
<protein>
    <recommendedName>
        <fullName evidence="5">Glycosyltransferase RgtA/B/C/D-like domain-containing protein</fullName>
    </recommendedName>
</protein>
<feature type="transmembrane region" description="Helical" evidence="2">
    <location>
        <begin position="481"/>
        <end position="503"/>
    </location>
</feature>
<reference evidence="3 4" key="1">
    <citation type="submission" date="2019-10" db="EMBL/GenBank/DDBJ databases">
        <title>Whole genome shotgun sequence of Acrocarpospora corrugata NBRC 13972.</title>
        <authorList>
            <person name="Ichikawa N."/>
            <person name="Kimura A."/>
            <person name="Kitahashi Y."/>
            <person name="Komaki H."/>
            <person name="Oguchi A."/>
        </authorList>
    </citation>
    <scope>NUCLEOTIDE SEQUENCE [LARGE SCALE GENOMIC DNA]</scope>
    <source>
        <strain evidence="3 4">NBRC 13972</strain>
    </source>
</reference>
<dbReference type="RefSeq" id="WP_155340483.1">
    <property type="nucleotide sequence ID" value="NZ_BAAABN010000024.1"/>
</dbReference>
<gene>
    <name evidence="3" type="ORF">Acor_64410</name>
</gene>
<keyword evidence="4" id="KW-1185">Reference proteome</keyword>
<feature type="transmembrane region" description="Helical" evidence="2">
    <location>
        <begin position="198"/>
        <end position="218"/>
    </location>
</feature>
<dbReference type="AlphaFoldDB" id="A0A5M3WB33"/>
<dbReference type="OrthoDB" id="3504821at2"/>
<feature type="transmembrane region" description="Helical" evidence="2">
    <location>
        <begin position="515"/>
        <end position="534"/>
    </location>
</feature>